<organism evidence="1 2">
    <name type="scientific">Amycolatopsis albidoflavus</name>
    <dbReference type="NCBI Taxonomy" id="102226"/>
    <lineage>
        <taxon>Bacteria</taxon>
        <taxon>Bacillati</taxon>
        <taxon>Actinomycetota</taxon>
        <taxon>Actinomycetes</taxon>
        <taxon>Pseudonocardiales</taxon>
        <taxon>Pseudonocardiaceae</taxon>
        <taxon>Amycolatopsis</taxon>
    </lineage>
</organism>
<dbReference type="EMBL" id="JBHUKQ010000015">
    <property type="protein sequence ID" value="MFD2484250.1"/>
    <property type="molecule type" value="Genomic_DNA"/>
</dbReference>
<keyword evidence="2" id="KW-1185">Reference proteome</keyword>
<gene>
    <name evidence="1" type="ORF">ACFSUT_28515</name>
</gene>
<dbReference type="RefSeq" id="WP_344274564.1">
    <property type="nucleotide sequence ID" value="NZ_BAAAHV010000012.1"/>
</dbReference>
<accession>A0ABW5I576</accession>
<protein>
    <submittedName>
        <fullName evidence="1">Uncharacterized protein</fullName>
    </submittedName>
</protein>
<sequence length="100" mass="11836">MNPPRIPAKPLPIIPVEFAKQVLRQFHSRSDEAIIEAVRGDAHWFDADRIVMEIMDWRNPPSRNRRFWYIQITASEEAWVDVRDWDRCLTRNDIPTGIPP</sequence>
<reference evidence="2" key="1">
    <citation type="journal article" date="2019" name="Int. J. Syst. Evol. Microbiol.">
        <title>The Global Catalogue of Microorganisms (GCM) 10K type strain sequencing project: providing services to taxonomists for standard genome sequencing and annotation.</title>
        <authorList>
            <consortium name="The Broad Institute Genomics Platform"/>
            <consortium name="The Broad Institute Genome Sequencing Center for Infectious Disease"/>
            <person name="Wu L."/>
            <person name="Ma J."/>
        </authorList>
    </citation>
    <scope>NUCLEOTIDE SEQUENCE [LARGE SCALE GENOMIC DNA]</scope>
    <source>
        <strain evidence="2">CGMCC 4.7638</strain>
    </source>
</reference>
<name>A0ABW5I576_9PSEU</name>
<proteinExistence type="predicted"/>
<dbReference type="Proteomes" id="UP001597542">
    <property type="component" value="Unassembled WGS sequence"/>
</dbReference>
<evidence type="ECO:0000313" key="2">
    <source>
        <dbReference type="Proteomes" id="UP001597542"/>
    </source>
</evidence>
<evidence type="ECO:0000313" key="1">
    <source>
        <dbReference type="EMBL" id="MFD2484250.1"/>
    </source>
</evidence>
<comment type="caution">
    <text evidence="1">The sequence shown here is derived from an EMBL/GenBank/DDBJ whole genome shotgun (WGS) entry which is preliminary data.</text>
</comment>